<protein>
    <submittedName>
        <fullName evidence="3">Uncharacterized protein</fullName>
    </submittedName>
</protein>
<gene>
    <name evidence="3" type="ORF">FEM48_ZijujMtG0003300</name>
</gene>
<evidence type="ECO:0000313" key="4">
    <source>
        <dbReference type="Proteomes" id="UP000813462"/>
    </source>
</evidence>
<geneLocation type="mitochondrion" evidence="3"/>
<name>A0A978UA78_ZIZJJ</name>
<feature type="region of interest" description="Disordered" evidence="1">
    <location>
        <begin position="384"/>
        <end position="416"/>
    </location>
</feature>
<feature type="chain" id="PRO_5036695895" evidence="2">
    <location>
        <begin position="24"/>
        <end position="416"/>
    </location>
</feature>
<sequence>MGVTGLITLFPIVLDKLLSSLQAEEDKWEKEAFLAVRQLFPRRQSQSLAETSSPPISALLPVDGYYASSCSFDFFDSSSSSNEPRLLFRVVFFLVLCSLQTPDSFIHSLGFSLVRLLISSSVVVDSLLPQHSSIGGVGKGHSITGKDVDATHYASSEFKVEGLPDSPVFPPDSSGDSPSISLSIPSPHSNLGAYYHDSRGFFLSLFQFSSRALSHELLQERRQIRPKTLETVTRQLDREVAYLSRKKFGYKLHPVSVLLPTTDGRRLGRIARLNKREATCSVHALLSRTQDLRQVSSPFGNTFLLVGAKPDANIPGYLWSILRRVDSTLMLWLVSRLVTRGIRIGGKQAAAALGHPIPLLSFAADLTSHREQLLLVQGHQMRDLPPIPRNRSSGGLPSTHLSIYKTPPQRRAEAPG</sequence>
<keyword evidence="2" id="KW-0732">Signal</keyword>
<dbReference type="Proteomes" id="UP000813462">
    <property type="component" value="Unassembled WGS sequence"/>
</dbReference>
<evidence type="ECO:0000256" key="2">
    <source>
        <dbReference type="SAM" id="SignalP"/>
    </source>
</evidence>
<dbReference type="AlphaFoldDB" id="A0A978UA78"/>
<evidence type="ECO:0000256" key="1">
    <source>
        <dbReference type="SAM" id="MobiDB-lite"/>
    </source>
</evidence>
<proteinExistence type="predicted"/>
<feature type="compositionally biased region" description="Polar residues" evidence="1">
    <location>
        <begin position="390"/>
        <end position="401"/>
    </location>
</feature>
<feature type="signal peptide" evidence="2">
    <location>
        <begin position="1"/>
        <end position="23"/>
    </location>
</feature>
<accession>A0A978UA78</accession>
<reference evidence="3" key="1">
    <citation type="journal article" date="2021" name="Front. Plant Sci.">
        <title>Chromosome-Scale Genome Assembly for Chinese Sour Jujube and Insights Into Its Genome Evolution and Domestication Signature.</title>
        <authorList>
            <person name="Shen L.-Y."/>
            <person name="Luo H."/>
            <person name="Wang X.-L."/>
            <person name="Wang X.-M."/>
            <person name="Qiu X.-J."/>
            <person name="Liu H."/>
            <person name="Zhou S.-S."/>
            <person name="Jia K.-H."/>
            <person name="Nie S."/>
            <person name="Bao Y.-T."/>
            <person name="Zhang R.-G."/>
            <person name="Yun Q.-Z."/>
            <person name="Chai Y.-H."/>
            <person name="Lu J.-Y."/>
            <person name="Li Y."/>
            <person name="Zhao S.-W."/>
            <person name="Mao J.-F."/>
            <person name="Jia S.-G."/>
            <person name="Mao Y.-M."/>
        </authorList>
    </citation>
    <scope>NUCLEOTIDE SEQUENCE</scope>
    <source>
        <strain evidence="3">AT0</strain>
        <tissue evidence="3">Leaf</tissue>
    </source>
</reference>
<dbReference type="EMBL" id="JAEACU010000014">
    <property type="protein sequence ID" value="KAH7511608.1"/>
    <property type="molecule type" value="Genomic_DNA"/>
</dbReference>
<keyword evidence="3" id="KW-0496">Mitochondrion</keyword>
<organism evidence="3 4">
    <name type="scientific">Ziziphus jujuba var. spinosa</name>
    <dbReference type="NCBI Taxonomy" id="714518"/>
    <lineage>
        <taxon>Eukaryota</taxon>
        <taxon>Viridiplantae</taxon>
        <taxon>Streptophyta</taxon>
        <taxon>Embryophyta</taxon>
        <taxon>Tracheophyta</taxon>
        <taxon>Spermatophyta</taxon>
        <taxon>Magnoliopsida</taxon>
        <taxon>eudicotyledons</taxon>
        <taxon>Gunneridae</taxon>
        <taxon>Pentapetalae</taxon>
        <taxon>rosids</taxon>
        <taxon>fabids</taxon>
        <taxon>Rosales</taxon>
        <taxon>Rhamnaceae</taxon>
        <taxon>Paliureae</taxon>
        <taxon>Ziziphus</taxon>
    </lineage>
</organism>
<comment type="caution">
    <text evidence="3">The sequence shown here is derived from an EMBL/GenBank/DDBJ whole genome shotgun (WGS) entry which is preliminary data.</text>
</comment>
<evidence type="ECO:0000313" key="3">
    <source>
        <dbReference type="EMBL" id="KAH7511608.1"/>
    </source>
</evidence>